<reference evidence="1 2" key="1">
    <citation type="submission" date="2017-03" db="EMBL/GenBank/DDBJ databases">
        <title>WGS assembly of Porphyra umbilicalis.</title>
        <authorList>
            <person name="Brawley S.H."/>
            <person name="Blouin N.A."/>
            <person name="Ficko-Blean E."/>
            <person name="Wheeler G.L."/>
            <person name="Lohr M."/>
            <person name="Goodson H.V."/>
            <person name="Jenkins J.W."/>
            <person name="Blaby-Haas C.E."/>
            <person name="Helliwell K.E."/>
            <person name="Chan C."/>
            <person name="Marriage T."/>
            <person name="Bhattacharya D."/>
            <person name="Klein A.S."/>
            <person name="Badis Y."/>
            <person name="Brodie J."/>
            <person name="Cao Y."/>
            <person name="Collen J."/>
            <person name="Dittami S.M."/>
            <person name="Gachon C.M."/>
            <person name="Green B.R."/>
            <person name="Karpowicz S."/>
            <person name="Kim J.W."/>
            <person name="Kudahl U."/>
            <person name="Lin S."/>
            <person name="Michel G."/>
            <person name="Mittag M."/>
            <person name="Olson B.J."/>
            <person name="Pangilinan J."/>
            <person name="Peng Y."/>
            <person name="Qiu H."/>
            <person name="Shu S."/>
            <person name="Singer J.T."/>
            <person name="Smith A.G."/>
            <person name="Sprecher B.N."/>
            <person name="Wagner V."/>
            <person name="Wang W."/>
            <person name="Wang Z.-Y."/>
            <person name="Yan J."/>
            <person name="Yarish C."/>
            <person name="Zoeuner-Riek S."/>
            <person name="Zhuang Y."/>
            <person name="Zou Y."/>
            <person name="Lindquist E.A."/>
            <person name="Grimwood J."/>
            <person name="Barry K."/>
            <person name="Rokhsar D.S."/>
            <person name="Schmutz J."/>
            <person name="Stiller J.W."/>
            <person name="Grossman A.R."/>
            <person name="Prochnik S.E."/>
        </authorList>
    </citation>
    <scope>NUCLEOTIDE SEQUENCE [LARGE SCALE GENOMIC DNA]</scope>
    <source>
        <strain evidence="1">4086291</strain>
    </source>
</reference>
<dbReference type="AlphaFoldDB" id="A0A1X6PDH7"/>
<evidence type="ECO:0000313" key="1">
    <source>
        <dbReference type="EMBL" id="OSX78922.1"/>
    </source>
</evidence>
<proteinExistence type="predicted"/>
<accession>A0A1X6PDH7</accession>
<name>A0A1X6PDH7_PORUM</name>
<keyword evidence="2" id="KW-1185">Reference proteome</keyword>
<organism evidence="1 2">
    <name type="scientific">Porphyra umbilicalis</name>
    <name type="common">Purple laver</name>
    <name type="synonym">Red alga</name>
    <dbReference type="NCBI Taxonomy" id="2786"/>
    <lineage>
        <taxon>Eukaryota</taxon>
        <taxon>Rhodophyta</taxon>
        <taxon>Bangiophyceae</taxon>
        <taxon>Bangiales</taxon>
        <taxon>Bangiaceae</taxon>
        <taxon>Porphyra</taxon>
    </lineage>
</organism>
<evidence type="ECO:0000313" key="2">
    <source>
        <dbReference type="Proteomes" id="UP000218209"/>
    </source>
</evidence>
<protein>
    <submittedName>
        <fullName evidence="1">Uncharacterized protein</fullName>
    </submittedName>
</protein>
<gene>
    <name evidence="1" type="ORF">BU14_0095s0036</name>
</gene>
<sequence length="196" mass="21159">MRGAHRFALTAGGCGLTQRDHVAYAQTLCAVERETAQGGTGVGRITAAFPSAHGFLTAERHEQNRVLATRLWMHVPVKISGRTFSYYYRDVMQVVLGSLAGADTVSLGVVPSAAADAAAAHPDGYETRADHVRRGTLDADLYVDERRAVRRIHGREARVAGVQLHADEALVSCSGAHKMFPLRVNVVNVLDNGGQW</sequence>
<dbReference type="Proteomes" id="UP000218209">
    <property type="component" value="Unassembled WGS sequence"/>
</dbReference>
<dbReference type="EMBL" id="KV918802">
    <property type="protein sequence ID" value="OSX78922.1"/>
    <property type="molecule type" value="Genomic_DNA"/>
</dbReference>